<keyword evidence="2 6" id="KW-0698">rRNA processing</keyword>
<accession>A0A1M6TY86</accession>
<keyword evidence="5 6" id="KW-0949">S-adenosyl-L-methionine</keyword>
<dbReference type="InterPro" id="IPR010286">
    <property type="entry name" value="METTL16/RlmF"/>
</dbReference>
<dbReference type="Pfam" id="PF05971">
    <property type="entry name" value="Methyltransf_10"/>
    <property type="match status" value="1"/>
</dbReference>
<evidence type="ECO:0000256" key="4">
    <source>
        <dbReference type="ARBA" id="ARBA00022679"/>
    </source>
</evidence>
<evidence type="ECO:0000256" key="7">
    <source>
        <dbReference type="SAM" id="MobiDB-lite"/>
    </source>
</evidence>
<feature type="region of interest" description="Disordered" evidence="7">
    <location>
        <begin position="1"/>
        <end position="24"/>
    </location>
</feature>
<dbReference type="OrthoDB" id="1115728at2"/>
<protein>
    <recommendedName>
        <fullName evidence="6">Ribosomal RNA large subunit methyltransferase F</fullName>
        <ecNumber evidence="6">2.1.1.181</ecNumber>
    </recommendedName>
    <alternativeName>
        <fullName evidence="6">23S rRNA mA1618 methyltransferase</fullName>
    </alternativeName>
    <alternativeName>
        <fullName evidence="6">rRNA adenine N-6-methyltransferase</fullName>
    </alternativeName>
</protein>
<dbReference type="PANTHER" id="PTHR13393:SF0">
    <property type="entry name" value="RNA N6-ADENOSINE-METHYLTRANSFERASE METTL16"/>
    <property type="match status" value="1"/>
</dbReference>
<dbReference type="Proteomes" id="UP000184497">
    <property type="component" value="Unassembled WGS sequence"/>
</dbReference>
<keyword evidence="9" id="KW-1185">Reference proteome</keyword>
<keyword evidence="1 6" id="KW-0963">Cytoplasm</keyword>
<comment type="similarity">
    <text evidence="6">Belongs to the methyltransferase superfamily. METTL16/RlmF family.</text>
</comment>
<name>A0A1M6TY86_9GAMM</name>
<dbReference type="PIRSF" id="PIRSF029038">
    <property type="entry name" value="Mtase_YbiN_prd"/>
    <property type="match status" value="1"/>
</dbReference>
<dbReference type="GO" id="GO:0005737">
    <property type="term" value="C:cytoplasm"/>
    <property type="evidence" value="ECO:0007669"/>
    <property type="project" value="UniProtKB-SubCell"/>
</dbReference>
<gene>
    <name evidence="6" type="primary">rlmF</name>
    <name evidence="8" type="ORF">SAMN05216369_2478</name>
</gene>
<dbReference type="InterPro" id="IPR016909">
    <property type="entry name" value="rRNA_lsu_MeTfrase_F"/>
</dbReference>
<organism evidence="8 9">
    <name type="scientific">Marinobacter antarcticus</name>
    <dbReference type="NCBI Taxonomy" id="564117"/>
    <lineage>
        <taxon>Bacteria</taxon>
        <taxon>Pseudomonadati</taxon>
        <taxon>Pseudomonadota</taxon>
        <taxon>Gammaproteobacteria</taxon>
        <taxon>Pseudomonadales</taxon>
        <taxon>Marinobacteraceae</taxon>
        <taxon>Marinobacter</taxon>
    </lineage>
</organism>
<proteinExistence type="inferred from homology"/>
<evidence type="ECO:0000256" key="1">
    <source>
        <dbReference type="ARBA" id="ARBA00022490"/>
    </source>
</evidence>
<dbReference type="SUPFAM" id="SSF53335">
    <property type="entry name" value="S-adenosyl-L-methionine-dependent methyltransferases"/>
    <property type="match status" value="1"/>
</dbReference>
<dbReference type="NCBIfam" id="NF008725">
    <property type="entry name" value="PRK11727.1"/>
    <property type="match status" value="1"/>
</dbReference>
<dbReference type="PANTHER" id="PTHR13393">
    <property type="entry name" value="SAM-DEPENDENT METHYLTRANSFERASE"/>
    <property type="match status" value="1"/>
</dbReference>
<dbReference type="EC" id="2.1.1.181" evidence="6"/>
<evidence type="ECO:0000313" key="8">
    <source>
        <dbReference type="EMBL" id="SHK61758.1"/>
    </source>
</evidence>
<evidence type="ECO:0000256" key="5">
    <source>
        <dbReference type="ARBA" id="ARBA00022691"/>
    </source>
</evidence>
<dbReference type="EMBL" id="FRAQ01000002">
    <property type="protein sequence ID" value="SHK61758.1"/>
    <property type="molecule type" value="Genomic_DNA"/>
</dbReference>
<comment type="catalytic activity">
    <reaction evidence="6">
        <text>adenosine(1618) in 23S rRNA + S-adenosyl-L-methionine = N(6)-methyladenosine(1618) in 23S rRNA + S-adenosyl-L-homocysteine + H(+)</text>
        <dbReference type="Rhea" id="RHEA:16497"/>
        <dbReference type="Rhea" id="RHEA-COMP:10229"/>
        <dbReference type="Rhea" id="RHEA-COMP:10231"/>
        <dbReference type="ChEBI" id="CHEBI:15378"/>
        <dbReference type="ChEBI" id="CHEBI:57856"/>
        <dbReference type="ChEBI" id="CHEBI:59789"/>
        <dbReference type="ChEBI" id="CHEBI:74411"/>
        <dbReference type="ChEBI" id="CHEBI:74449"/>
        <dbReference type="EC" id="2.1.1.181"/>
    </reaction>
</comment>
<dbReference type="CDD" id="cd02440">
    <property type="entry name" value="AdoMet_MTases"/>
    <property type="match status" value="1"/>
</dbReference>
<evidence type="ECO:0000256" key="6">
    <source>
        <dbReference type="HAMAP-Rule" id="MF_01848"/>
    </source>
</evidence>
<dbReference type="GO" id="GO:0070475">
    <property type="term" value="P:rRNA base methylation"/>
    <property type="evidence" value="ECO:0007669"/>
    <property type="project" value="TreeGrafter"/>
</dbReference>
<dbReference type="AlphaFoldDB" id="A0A1M6TY86"/>
<dbReference type="InterPro" id="IPR029063">
    <property type="entry name" value="SAM-dependent_MTases_sf"/>
</dbReference>
<evidence type="ECO:0000313" key="9">
    <source>
        <dbReference type="Proteomes" id="UP000184497"/>
    </source>
</evidence>
<comment type="subcellular location">
    <subcellularLocation>
        <location evidence="6">Cytoplasm</location>
    </subcellularLocation>
</comment>
<evidence type="ECO:0000256" key="3">
    <source>
        <dbReference type="ARBA" id="ARBA00022603"/>
    </source>
</evidence>
<comment type="function">
    <text evidence="6">Specifically methylates the adenine in position 1618 of 23S rRNA.</text>
</comment>
<dbReference type="STRING" id="564117.SAMN05216369_2478"/>
<sequence length="331" mass="37545">MSTRHRTKKDQSRPNSKGLHPRNIHNQGYDFSSLIKSYPPLAPYVKKNAHDNLSIEFSDRLSVKALNVALLKRYYDIINWDIPEDALCPPIPGRVDYIHYIADLLGFDESTANLANAQTKITMLDIGTGANGIYPLLACQIYGWHCVGSDINTQSLENVASIIANNPTLKDCFELRTQHDKNHIFDGIIKAGEFFDVSVCNPPFHASQDEALKGNQRKLNNLARNRGEKRTMRLNKNDAIKNSKPTSPTLNFGGLETELWCKGGERMFLKKLIKESQVYSTQCRWFTSLVSKIENVKPAKKLIRKLGAIDIREIEMKQGNKITRILAWTFI</sequence>
<dbReference type="Gene3D" id="3.40.50.150">
    <property type="entry name" value="Vaccinia Virus protein VP39"/>
    <property type="match status" value="1"/>
</dbReference>
<dbReference type="GO" id="GO:0052907">
    <property type="term" value="F:23S rRNA (adenine(1618)-N(6))-methyltransferase activity"/>
    <property type="evidence" value="ECO:0007669"/>
    <property type="project" value="UniProtKB-EC"/>
</dbReference>
<keyword evidence="3 6" id="KW-0489">Methyltransferase</keyword>
<keyword evidence="4 6" id="KW-0808">Transferase</keyword>
<dbReference type="HAMAP" id="MF_01848">
    <property type="entry name" value="23SrRNA_methyltr_F"/>
    <property type="match status" value="1"/>
</dbReference>
<evidence type="ECO:0000256" key="2">
    <source>
        <dbReference type="ARBA" id="ARBA00022552"/>
    </source>
</evidence>
<dbReference type="RefSeq" id="WP_072798107.1">
    <property type="nucleotide sequence ID" value="NZ_FRAQ01000002.1"/>
</dbReference>
<reference evidence="9" key="1">
    <citation type="submission" date="2016-11" db="EMBL/GenBank/DDBJ databases">
        <authorList>
            <person name="Varghese N."/>
            <person name="Submissions S."/>
        </authorList>
    </citation>
    <scope>NUCLEOTIDE SEQUENCE [LARGE SCALE GENOMIC DNA]</scope>
    <source>
        <strain evidence="9">CGMCC 1.10835</strain>
    </source>
</reference>